<dbReference type="OrthoDB" id="982482at2"/>
<dbReference type="InterPro" id="IPR020018">
    <property type="entry name" value="Motility-assoc_lipoprot_GldH"/>
</dbReference>
<dbReference type="Pfam" id="PF14109">
    <property type="entry name" value="GldH_lipo"/>
    <property type="match status" value="1"/>
</dbReference>
<evidence type="ECO:0000313" key="1">
    <source>
        <dbReference type="EMBL" id="PSK99870.1"/>
    </source>
</evidence>
<sequence length="152" mass="17566">MRIALNLTGLLIVLLLFFQCSGNREFEQYLGMENISWGLQDTISFTMTHPLPEGVTILAVKYNNDYPYRNLYIRYVLKDSTDHIFESQLINIPLFENTSGKPLGKGYGSTYTRYDTLPLTSKVPYSKIEFLHYMRLEELKGIEAIGLKRVNN</sequence>
<dbReference type="EMBL" id="PYGF01000016">
    <property type="protein sequence ID" value="PSK99870.1"/>
    <property type="molecule type" value="Genomic_DNA"/>
</dbReference>
<name>A0A2P8DRN1_9BACT</name>
<gene>
    <name evidence="1" type="ORF">CLV48_11660</name>
</gene>
<keyword evidence="2" id="KW-1185">Reference proteome</keyword>
<reference evidence="1 2" key="1">
    <citation type="submission" date="2018-03" db="EMBL/GenBank/DDBJ databases">
        <title>Genomic Encyclopedia of Archaeal and Bacterial Type Strains, Phase II (KMG-II): from individual species to whole genera.</title>
        <authorList>
            <person name="Goeker M."/>
        </authorList>
    </citation>
    <scope>NUCLEOTIDE SEQUENCE [LARGE SCALE GENOMIC DNA]</scope>
    <source>
        <strain evidence="1 2">DSM 28057</strain>
    </source>
</reference>
<organism evidence="1 2">
    <name type="scientific">Cecembia rubra</name>
    <dbReference type="NCBI Taxonomy" id="1485585"/>
    <lineage>
        <taxon>Bacteria</taxon>
        <taxon>Pseudomonadati</taxon>
        <taxon>Bacteroidota</taxon>
        <taxon>Cytophagia</taxon>
        <taxon>Cytophagales</taxon>
        <taxon>Cyclobacteriaceae</taxon>
        <taxon>Cecembia</taxon>
    </lineage>
</organism>
<keyword evidence="1" id="KW-0449">Lipoprotein</keyword>
<protein>
    <submittedName>
        <fullName evidence="1">Gliding motility-associated lipoprotein GldH</fullName>
    </submittedName>
</protein>
<accession>A0A2P8DRN1</accession>
<evidence type="ECO:0000313" key="2">
    <source>
        <dbReference type="Proteomes" id="UP000240708"/>
    </source>
</evidence>
<comment type="caution">
    <text evidence="1">The sequence shown here is derived from an EMBL/GenBank/DDBJ whole genome shotgun (WGS) entry which is preliminary data.</text>
</comment>
<dbReference type="RefSeq" id="WP_106568894.1">
    <property type="nucleotide sequence ID" value="NZ_JAUVYL010000175.1"/>
</dbReference>
<dbReference type="AlphaFoldDB" id="A0A2P8DRN1"/>
<dbReference type="Proteomes" id="UP000240708">
    <property type="component" value="Unassembled WGS sequence"/>
</dbReference>
<proteinExistence type="predicted"/>